<dbReference type="InterPro" id="IPR000524">
    <property type="entry name" value="Tscrpt_reg_HTH_GntR"/>
</dbReference>
<dbReference type="EMBL" id="LVYU01000079">
    <property type="protein sequence ID" value="KZB01630.1"/>
    <property type="molecule type" value="Genomic_DNA"/>
</dbReference>
<organism evidence="5">
    <name type="scientific">Rhizobium leguminosarum</name>
    <dbReference type="NCBI Taxonomy" id="384"/>
    <lineage>
        <taxon>Bacteria</taxon>
        <taxon>Pseudomonadati</taxon>
        <taxon>Pseudomonadota</taxon>
        <taxon>Alphaproteobacteria</taxon>
        <taxon>Hyphomicrobiales</taxon>
        <taxon>Rhizobiaceae</taxon>
        <taxon>Rhizobium/Agrobacterium group</taxon>
        <taxon>Rhizobium</taxon>
    </lineage>
</organism>
<evidence type="ECO:0000256" key="3">
    <source>
        <dbReference type="ARBA" id="ARBA00023163"/>
    </source>
</evidence>
<dbReference type="Pfam" id="PF07729">
    <property type="entry name" value="FCD"/>
    <property type="match status" value="1"/>
</dbReference>
<dbReference type="AlphaFoldDB" id="A0A154INT8"/>
<dbReference type="RefSeq" id="WP_062941286.1">
    <property type="nucleotide sequence ID" value="NZ_CP171844.1"/>
</dbReference>
<keyword evidence="2" id="KW-0238">DNA-binding</keyword>
<dbReference type="InterPro" id="IPR008920">
    <property type="entry name" value="TF_FadR/GntR_C"/>
</dbReference>
<proteinExistence type="predicted"/>
<dbReference type="SMART" id="SM00345">
    <property type="entry name" value="HTH_GNTR"/>
    <property type="match status" value="1"/>
</dbReference>
<dbReference type="PANTHER" id="PTHR43537">
    <property type="entry name" value="TRANSCRIPTIONAL REGULATOR, GNTR FAMILY"/>
    <property type="match status" value="1"/>
</dbReference>
<evidence type="ECO:0000313" key="5">
    <source>
        <dbReference type="EMBL" id="KZB01630.1"/>
    </source>
</evidence>
<dbReference type="PRINTS" id="PR00035">
    <property type="entry name" value="HTHGNTR"/>
</dbReference>
<evidence type="ECO:0000259" key="4">
    <source>
        <dbReference type="PROSITE" id="PS50949"/>
    </source>
</evidence>
<gene>
    <name evidence="5" type="ORF">A4A59_01775</name>
</gene>
<dbReference type="SUPFAM" id="SSF48008">
    <property type="entry name" value="GntR ligand-binding domain-like"/>
    <property type="match status" value="1"/>
</dbReference>
<dbReference type="InterPro" id="IPR011711">
    <property type="entry name" value="GntR_C"/>
</dbReference>
<dbReference type="InterPro" id="IPR036388">
    <property type="entry name" value="WH-like_DNA-bd_sf"/>
</dbReference>
<dbReference type="GO" id="GO:0003700">
    <property type="term" value="F:DNA-binding transcription factor activity"/>
    <property type="evidence" value="ECO:0007669"/>
    <property type="project" value="InterPro"/>
</dbReference>
<name>A0A154INT8_RHILE</name>
<dbReference type="PROSITE" id="PS50949">
    <property type="entry name" value="HTH_GNTR"/>
    <property type="match status" value="1"/>
</dbReference>
<dbReference type="Gene3D" id="1.10.10.10">
    <property type="entry name" value="Winged helix-like DNA-binding domain superfamily/Winged helix DNA-binding domain"/>
    <property type="match status" value="1"/>
</dbReference>
<comment type="caution">
    <text evidence="5">The sequence shown here is derived from an EMBL/GenBank/DDBJ whole genome shotgun (WGS) entry which is preliminary data.</text>
</comment>
<dbReference type="SUPFAM" id="SSF46785">
    <property type="entry name" value="Winged helix' DNA-binding domain"/>
    <property type="match status" value="1"/>
</dbReference>
<evidence type="ECO:0000256" key="2">
    <source>
        <dbReference type="ARBA" id="ARBA00023125"/>
    </source>
</evidence>
<feature type="domain" description="HTH gntR-type" evidence="4">
    <location>
        <begin position="18"/>
        <end position="85"/>
    </location>
</feature>
<keyword evidence="1" id="KW-0805">Transcription regulation</keyword>
<accession>A0A154INT8</accession>
<dbReference type="SMART" id="SM00895">
    <property type="entry name" value="FCD"/>
    <property type="match status" value="1"/>
</dbReference>
<keyword evidence="3" id="KW-0804">Transcription</keyword>
<dbReference type="Gene3D" id="1.20.120.530">
    <property type="entry name" value="GntR ligand-binding domain-like"/>
    <property type="match status" value="1"/>
</dbReference>
<sequence length="227" mass="25724">MTDALAAPGRKIAEKGQHNLASLTYKAVSDMIRHRRLKGGHVIVEARLAETLGISRTPLREALQRLEGEGLVRKGDGRNYVVRQVDVGEYLQSLKLRLLIEPEAAVLSINAIPRRLLMSVRQEIHDLLDATAYHTDAHWFSDDNLHNMIIDHCGNAVMAKVLRELRATTRLFEIDRLKDRLKPDSTEHLVIIEAIDRGEVEETRRAVAQHIESLIAFTRMHLQVADL</sequence>
<dbReference type="GO" id="GO:0003677">
    <property type="term" value="F:DNA binding"/>
    <property type="evidence" value="ECO:0007669"/>
    <property type="project" value="UniProtKB-KW"/>
</dbReference>
<reference evidence="5" key="1">
    <citation type="submission" date="2016-03" db="EMBL/GenBank/DDBJ databases">
        <title>Microsymbionts genomes from the relict species Vavilovia formosa.</title>
        <authorList>
            <person name="Chirak E."/>
            <person name="Kimeklis A."/>
            <person name="Kopat V."/>
            <person name="Andronov E."/>
        </authorList>
    </citation>
    <scope>NUCLEOTIDE SEQUENCE [LARGE SCALE GENOMIC DNA]</scope>
    <source>
        <strain evidence="5">Vaf12</strain>
    </source>
</reference>
<dbReference type="Pfam" id="PF00392">
    <property type="entry name" value="GntR"/>
    <property type="match status" value="1"/>
</dbReference>
<protein>
    <submittedName>
        <fullName evidence="5">GntR family transcriptional regulator</fullName>
    </submittedName>
</protein>
<evidence type="ECO:0000256" key="1">
    <source>
        <dbReference type="ARBA" id="ARBA00023015"/>
    </source>
</evidence>
<dbReference type="InterPro" id="IPR036390">
    <property type="entry name" value="WH_DNA-bd_sf"/>
</dbReference>
<dbReference type="PANTHER" id="PTHR43537:SF24">
    <property type="entry name" value="GLUCONATE OPERON TRANSCRIPTIONAL REPRESSOR"/>
    <property type="match status" value="1"/>
</dbReference>